<organism evidence="8 9">
    <name type="scientific">Catonella massiliensis</name>
    <dbReference type="NCBI Taxonomy" id="2799636"/>
    <lineage>
        <taxon>Bacteria</taxon>
        <taxon>Bacillati</taxon>
        <taxon>Bacillota</taxon>
        <taxon>Clostridia</taxon>
        <taxon>Lachnospirales</taxon>
        <taxon>Lachnospiraceae</taxon>
        <taxon>Catonella</taxon>
    </lineage>
</organism>
<feature type="domain" description="RNA polymerase sigma-70 region 2" evidence="6">
    <location>
        <begin position="11"/>
        <end position="74"/>
    </location>
</feature>
<evidence type="ECO:0000313" key="9">
    <source>
        <dbReference type="Proteomes" id="UP000604730"/>
    </source>
</evidence>
<dbReference type="PANTHER" id="PTHR43133:SF51">
    <property type="entry name" value="RNA POLYMERASE SIGMA FACTOR"/>
    <property type="match status" value="1"/>
</dbReference>
<sequence length="165" mass="19413">MIRDAEVFTRLYSEVAKDLYRLALYFLKNKEDAEDIVSETVLDAYRQIESLRDDSLFRNWIVKILTNKCRMKLKEYALSKEEVSDNVTELSDERTKREAYNAEFNSLELKEMLMELENEERFIICLSVFEGYKGDEIARILGLNPATVRSKKQRALAKLKVLIKE</sequence>
<dbReference type="InterPro" id="IPR039425">
    <property type="entry name" value="RNA_pol_sigma-70-like"/>
</dbReference>
<dbReference type="Pfam" id="PF04542">
    <property type="entry name" value="Sigma70_r2"/>
    <property type="match status" value="1"/>
</dbReference>
<dbReference type="EMBL" id="JAEPRJ010000001">
    <property type="protein sequence ID" value="MBK5898313.1"/>
    <property type="molecule type" value="Genomic_DNA"/>
</dbReference>
<protein>
    <submittedName>
        <fullName evidence="8">Sigma-70 family RNA polymerase sigma factor</fullName>
    </submittedName>
</protein>
<dbReference type="RefSeq" id="WP_208429743.1">
    <property type="nucleotide sequence ID" value="NZ_JAEPRJ010000001.1"/>
</dbReference>
<dbReference type="SUPFAM" id="SSF88659">
    <property type="entry name" value="Sigma3 and sigma4 domains of RNA polymerase sigma factors"/>
    <property type="match status" value="1"/>
</dbReference>
<dbReference type="InterPro" id="IPR013324">
    <property type="entry name" value="RNA_pol_sigma_r3/r4-like"/>
</dbReference>
<accession>A0ABS1J435</accession>
<dbReference type="Pfam" id="PF08281">
    <property type="entry name" value="Sigma70_r4_2"/>
    <property type="match status" value="1"/>
</dbReference>
<keyword evidence="5" id="KW-0175">Coiled coil</keyword>
<dbReference type="Gene3D" id="1.10.10.10">
    <property type="entry name" value="Winged helix-like DNA-binding domain superfamily/Winged helix DNA-binding domain"/>
    <property type="match status" value="1"/>
</dbReference>
<feature type="coiled-coil region" evidence="5">
    <location>
        <begin position="73"/>
        <end position="110"/>
    </location>
</feature>
<name>A0ABS1J435_9FIRM</name>
<dbReference type="Proteomes" id="UP000604730">
    <property type="component" value="Unassembled WGS sequence"/>
</dbReference>
<keyword evidence="2" id="KW-0805">Transcription regulation</keyword>
<dbReference type="NCBIfam" id="TIGR02937">
    <property type="entry name" value="sigma70-ECF"/>
    <property type="match status" value="1"/>
</dbReference>
<proteinExistence type="inferred from homology"/>
<gene>
    <name evidence="8" type="ORF">JJN12_11070</name>
</gene>
<evidence type="ECO:0000256" key="5">
    <source>
        <dbReference type="SAM" id="Coils"/>
    </source>
</evidence>
<evidence type="ECO:0000259" key="7">
    <source>
        <dbReference type="Pfam" id="PF08281"/>
    </source>
</evidence>
<keyword evidence="4" id="KW-0804">Transcription</keyword>
<dbReference type="SUPFAM" id="SSF88946">
    <property type="entry name" value="Sigma2 domain of RNA polymerase sigma factors"/>
    <property type="match status" value="1"/>
</dbReference>
<comment type="caution">
    <text evidence="8">The sequence shown here is derived from an EMBL/GenBank/DDBJ whole genome shotgun (WGS) entry which is preliminary data.</text>
</comment>
<evidence type="ECO:0000256" key="4">
    <source>
        <dbReference type="ARBA" id="ARBA00023163"/>
    </source>
</evidence>
<keyword evidence="3" id="KW-0731">Sigma factor</keyword>
<dbReference type="InterPro" id="IPR007627">
    <property type="entry name" value="RNA_pol_sigma70_r2"/>
</dbReference>
<feature type="domain" description="RNA polymerase sigma factor 70 region 4 type 2" evidence="7">
    <location>
        <begin position="107"/>
        <end position="159"/>
    </location>
</feature>
<evidence type="ECO:0000259" key="6">
    <source>
        <dbReference type="Pfam" id="PF04542"/>
    </source>
</evidence>
<evidence type="ECO:0000313" key="8">
    <source>
        <dbReference type="EMBL" id="MBK5898313.1"/>
    </source>
</evidence>
<evidence type="ECO:0000256" key="3">
    <source>
        <dbReference type="ARBA" id="ARBA00023082"/>
    </source>
</evidence>
<reference evidence="8 9" key="1">
    <citation type="submission" date="2021-01" db="EMBL/GenBank/DDBJ databases">
        <title>Isolation and description of Catonella massiliensis sp. nov., a novel Catonella species, isolated from a stable periodontitis subject.</title>
        <authorList>
            <person name="Antezack A."/>
            <person name="Boxberger M."/>
            <person name="La Scola B."/>
            <person name="Monnet-Corti V."/>
        </authorList>
    </citation>
    <scope>NUCLEOTIDE SEQUENCE [LARGE SCALE GENOMIC DNA]</scope>
    <source>
        <strain evidence="8 9">Marseille-Q4567</strain>
    </source>
</reference>
<comment type="similarity">
    <text evidence="1">Belongs to the sigma-70 factor family. ECF subfamily.</text>
</comment>
<dbReference type="InterPro" id="IPR013325">
    <property type="entry name" value="RNA_pol_sigma_r2"/>
</dbReference>
<dbReference type="PANTHER" id="PTHR43133">
    <property type="entry name" value="RNA POLYMERASE ECF-TYPE SIGMA FACTO"/>
    <property type="match status" value="1"/>
</dbReference>
<dbReference type="InterPro" id="IPR036388">
    <property type="entry name" value="WH-like_DNA-bd_sf"/>
</dbReference>
<keyword evidence="9" id="KW-1185">Reference proteome</keyword>
<dbReference type="Gene3D" id="1.10.1740.10">
    <property type="match status" value="1"/>
</dbReference>
<evidence type="ECO:0000256" key="1">
    <source>
        <dbReference type="ARBA" id="ARBA00010641"/>
    </source>
</evidence>
<evidence type="ECO:0000256" key="2">
    <source>
        <dbReference type="ARBA" id="ARBA00023015"/>
    </source>
</evidence>
<dbReference type="InterPro" id="IPR013249">
    <property type="entry name" value="RNA_pol_sigma70_r4_t2"/>
</dbReference>
<dbReference type="InterPro" id="IPR014284">
    <property type="entry name" value="RNA_pol_sigma-70_dom"/>
</dbReference>